<dbReference type="Proteomes" id="UP001486565">
    <property type="component" value="Chromosome"/>
</dbReference>
<reference evidence="1 2" key="1">
    <citation type="submission" date="2023-03" db="EMBL/GenBank/DDBJ databases">
        <title>Novel Species.</title>
        <authorList>
            <person name="Ma S."/>
        </authorList>
    </citation>
    <scope>NUCLEOTIDE SEQUENCE [LARGE SCALE GENOMIC DNA]</scope>
    <source>
        <strain evidence="1 2">LIND6LT2</strain>
    </source>
</reference>
<gene>
    <name evidence="1" type="ORF">QBE51_11400</name>
</gene>
<name>A0ABZ2Y4K8_9FIRM</name>
<dbReference type="EMBL" id="CP121687">
    <property type="protein sequence ID" value="WZL69394.1"/>
    <property type="molecule type" value="Genomic_DNA"/>
</dbReference>
<proteinExistence type="predicted"/>
<dbReference type="Pfam" id="PF12669">
    <property type="entry name" value="FeoB_associated"/>
    <property type="match status" value="1"/>
</dbReference>
<evidence type="ECO:0000313" key="2">
    <source>
        <dbReference type="Proteomes" id="UP001486565"/>
    </source>
</evidence>
<evidence type="ECO:0000313" key="1">
    <source>
        <dbReference type="EMBL" id="WZL69394.1"/>
    </source>
</evidence>
<organism evidence="1 2">
    <name type="scientific">Defluviitalea saccharophila</name>
    <dbReference type="NCBI Taxonomy" id="879970"/>
    <lineage>
        <taxon>Bacteria</taxon>
        <taxon>Bacillati</taxon>
        <taxon>Bacillota</taxon>
        <taxon>Clostridia</taxon>
        <taxon>Lachnospirales</taxon>
        <taxon>Defluviitaleaceae</taxon>
        <taxon>Defluviitalea</taxon>
    </lineage>
</organism>
<sequence length="47" mass="4897">MATWIIGSIVLAGFAWVGYRTFKQLTSDEGCSGGCSGCSHSHGCGKE</sequence>
<keyword evidence="2" id="KW-1185">Reference proteome</keyword>
<accession>A0ABZ2Y4K8</accession>
<dbReference type="RefSeq" id="WP_341876390.1">
    <property type="nucleotide sequence ID" value="NZ_CP121687.1"/>
</dbReference>
<protein>
    <submittedName>
        <fullName evidence="1">FeoB-associated Cys-rich membrane protein</fullName>
    </submittedName>
</protein>